<protein>
    <submittedName>
        <fullName evidence="1">Uncharacterized protein</fullName>
    </submittedName>
</protein>
<sequence>MLGMKEVLRSKGGIYGDSVCEWAFHDVLEGSLEEVLRTRDKATSRRSKSNQGLKARLAEDVPGFSSGGAVGLLFISAIQPSFKPRDTVYYLDGYAVAGDWRADDDRVHCIGLVARAHKGPVAFTQVLG</sequence>
<dbReference type="EMBL" id="QLNT01000024">
    <property type="protein sequence ID" value="KAF3060187.1"/>
    <property type="molecule type" value="Genomic_DNA"/>
</dbReference>
<comment type="caution">
    <text evidence="1">The sequence shown here is derived from an EMBL/GenBank/DDBJ whole genome shotgun (WGS) entry which is preliminary data.</text>
</comment>
<keyword evidence="2" id="KW-1185">Reference proteome</keyword>
<reference evidence="1 2" key="1">
    <citation type="submission" date="2018-06" db="EMBL/GenBank/DDBJ databases">
        <title>Genome analysis of cellulolytic fungus Trichoderma lentiforme CFAM-422.</title>
        <authorList>
            <person name="Steindorff A.S."/>
            <person name="Formighieri E.F."/>
            <person name="Midorikawa G.E.O."/>
            <person name="Tamietti M.S."/>
            <person name="Ramos E.Z."/>
            <person name="Silva A.S."/>
            <person name="Bon E.P.S."/>
            <person name="Mendes T.D."/>
            <person name="Damaso M.C.T."/>
            <person name="Favaro L.C.L."/>
        </authorList>
    </citation>
    <scope>NUCLEOTIDE SEQUENCE [LARGE SCALE GENOMIC DNA]</scope>
    <source>
        <strain evidence="1 2">CFAM-422</strain>
    </source>
</reference>
<evidence type="ECO:0000313" key="1">
    <source>
        <dbReference type="EMBL" id="KAF3060187.1"/>
    </source>
</evidence>
<evidence type="ECO:0000313" key="2">
    <source>
        <dbReference type="Proteomes" id="UP000801864"/>
    </source>
</evidence>
<dbReference type="Proteomes" id="UP000801864">
    <property type="component" value="Unassembled WGS sequence"/>
</dbReference>
<organism evidence="1 2">
    <name type="scientific">Trichoderma lentiforme</name>
    <dbReference type="NCBI Taxonomy" id="1567552"/>
    <lineage>
        <taxon>Eukaryota</taxon>
        <taxon>Fungi</taxon>
        <taxon>Dikarya</taxon>
        <taxon>Ascomycota</taxon>
        <taxon>Pezizomycotina</taxon>
        <taxon>Sordariomycetes</taxon>
        <taxon>Hypocreomycetidae</taxon>
        <taxon>Hypocreales</taxon>
        <taxon>Hypocreaceae</taxon>
        <taxon>Trichoderma</taxon>
    </lineage>
</organism>
<proteinExistence type="predicted"/>
<dbReference type="AlphaFoldDB" id="A0A9P5C8N7"/>
<accession>A0A9P5C8N7</accession>
<gene>
    <name evidence="1" type="ORF">CFAM422_011386</name>
</gene>
<name>A0A9P5C8N7_9HYPO</name>